<dbReference type="EMBL" id="LRGB01001867">
    <property type="protein sequence ID" value="KZS10232.1"/>
    <property type="molecule type" value="Genomic_DNA"/>
</dbReference>
<keyword evidence="2" id="KW-1185">Reference proteome</keyword>
<protein>
    <submittedName>
        <fullName evidence="1">Uncharacterized protein</fullName>
    </submittedName>
</protein>
<gene>
    <name evidence="1" type="ORF">APZ42_025344</name>
</gene>
<dbReference type="OrthoDB" id="6390559at2759"/>
<reference evidence="1 2" key="1">
    <citation type="submission" date="2016-03" db="EMBL/GenBank/DDBJ databases">
        <title>EvidentialGene: Evidence-directed Construction of Genes on Genomes.</title>
        <authorList>
            <person name="Gilbert D.G."/>
            <person name="Choi J.-H."/>
            <person name="Mockaitis K."/>
            <person name="Colbourne J."/>
            <person name="Pfrender M."/>
        </authorList>
    </citation>
    <scope>NUCLEOTIDE SEQUENCE [LARGE SCALE GENOMIC DNA]</scope>
    <source>
        <strain evidence="1 2">Xinb3</strain>
        <tissue evidence="1">Complete organism</tissue>
    </source>
</reference>
<dbReference type="AlphaFoldDB" id="A0A164T6T9"/>
<dbReference type="Proteomes" id="UP000076858">
    <property type="component" value="Unassembled WGS sequence"/>
</dbReference>
<organism evidence="1 2">
    <name type="scientific">Daphnia magna</name>
    <dbReference type="NCBI Taxonomy" id="35525"/>
    <lineage>
        <taxon>Eukaryota</taxon>
        <taxon>Metazoa</taxon>
        <taxon>Ecdysozoa</taxon>
        <taxon>Arthropoda</taxon>
        <taxon>Crustacea</taxon>
        <taxon>Branchiopoda</taxon>
        <taxon>Diplostraca</taxon>
        <taxon>Cladocera</taxon>
        <taxon>Anomopoda</taxon>
        <taxon>Daphniidae</taxon>
        <taxon>Daphnia</taxon>
    </lineage>
</organism>
<evidence type="ECO:0000313" key="2">
    <source>
        <dbReference type="Proteomes" id="UP000076858"/>
    </source>
</evidence>
<accession>A0A164T6T9</accession>
<evidence type="ECO:0000313" key="1">
    <source>
        <dbReference type="EMBL" id="KZS10232.1"/>
    </source>
</evidence>
<name>A0A164T6T9_9CRUS</name>
<proteinExistence type="predicted"/>
<sequence>MNEKRMARFCRKPKGIVKERQQRNRVNLAFQFLLLSTIQEQPLEDEESHSKQFSDLQIFEEVDMDDSSLYITENIEEEFDFFDSDNESHAGGYLSEDSDCVESFDLDVLEEESIPTNEQIVTSKLQTWSEESGIPFVHIDTLVENSVSDTSVKERVKLAQVCDK</sequence>
<comment type="caution">
    <text evidence="1">The sequence shown here is derived from an EMBL/GenBank/DDBJ whole genome shotgun (WGS) entry which is preliminary data.</text>
</comment>